<dbReference type="EMBL" id="CAKKNE010000004">
    <property type="protein sequence ID" value="CAH0373737.1"/>
    <property type="molecule type" value="Genomic_DNA"/>
</dbReference>
<name>A0A8J2SU33_9STRA</name>
<dbReference type="PANTHER" id="PTHR47200">
    <property type="entry name" value="THYLAKOID LUMENAL 15 KDA PROTEIN 1, CHLOROPLASTIC"/>
    <property type="match status" value="1"/>
</dbReference>
<dbReference type="InterPro" id="IPR001646">
    <property type="entry name" value="5peptide_repeat"/>
</dbReference>
<dbReference type="OrthoDB" id="9989223at2759"/>
<reference evidence="2" key="1">
    <citation type="submission" date="2021-11" db="EMBL/GenBank/DDBJ databases">
        <authorList>
            <consortium name="Genoscope - CEA"/>
            <person name="William W."/>
        </authorList>
    </citation>
    <scope>NUCLEOTIDE SEQUENCE</scope>
</reference>
<dbReference type="SUPFAM" id="SSF141571">
    <property type="entry name" value="Pentapeptide repeat-like"/>
    <property type="match status" value="1"/>
</dbReference>
<gene>
    <name evidence="2" type="ORF">PECAL_4P09700</name>
</gene>
<dbReference type="Proteomes" id="UP000789595">
    <property type="component" value="Unassembled WGS sequence"/>
</dbReference>
<sequence>MKPRILLATLALASALRPRHVAPLRCAQKALGAACAALALAGPAHAVDASGQVQKGAAKIAGGGASTLQSGRVIAITRGVNLDDTDWTGKDLKGVAFQQSVLRNCNFRGVNLFSASFFDADLAGSKFNDANMKLVNLEMADLSNADLRGADLTQAYMAGAVIKDLKLIDDTDWTDVDMRKDQRSALCAIAAGKNPRTGVDTRESLMCP</sequence>
<keyword evidence="3" id="KW-1185">Reference proteome</keyword>
<dbReference type="Pfam" id="PF00805">
    <property type="entry name" value="Pentapeptide"/>
    <property type="match status" value="2"/>
</dbReference>
<dbReference type="Gene3D" id="2.160.20.80">
    <property type="entry name" value="E3 ubiquitin-protein ligase SopA"/>
    <property type="match status" value="1"/>
</dbReference>
<feature type="signal peptide" evidence="1">
    <location>
        <begin position="1"/>
        <end position="15"/>
    </location>
</feature>
<feature type="chain" id="PRO_5035318797" description="Pentapeptide repeat-containing protein" evidence="1">
    <location>
        <begin position="16"/>
        <end position="208"/>
    </location>
</feature>
<organism evidence="2 3">
    <name type="scientific">Pelagomonas calceolata</name>
    <dbReference type="NCBI Taxonomy" id="35677"/>
    <lineage>
        <taxon>Eukaryota</taxon>
        <taxon>Sar</taxon>
        <taxon>Stramenopiles</taxon>
        <taxon>Ochrophyta</taxon>
        <taxon>Pelagophyceae</taxon>
        <taxon>Pelagomonadales</taxon>
        <taxon>Pelagomonadaceae</taxon>
        <taxon>Pelagomonas</taxon>
    </lineage>
</organism>
<accession>A0A8J2SU33</accession>
<evidence type="ECO:0000256" key="1">
    <source>
        <dbReference type="SAM" id="SignalP"/>
    </source>
</evidence>
<proteinExistence type="predicted"/>
<evidence type="ECO:0000313" key="2">
    <source>
        <dbReference type="EMBL" id="CAH0373737.1"/>
    </source>
</evidence>
<comment type="caution">
    <text evidence="2">The sequence shown here is derived from an EMBL/GenBank/DDBJ whole genome shotgun (WGS) entry which is preliminary data.</text>
</comment>
<protein>
    <recommendedName>
        <fullName evidence="4">Pentapeptide repeat-containing protein</fullName>
    </recommendedName>
</protein>
<evidence type="ECO:0008006" key="4">
    <source>
        <dbReference type="Google" id="ProtNLM"/>
    </source>
</evidence>
<dbReference type="AlphaFoldDB" id="A0A8J2SU33"/>
<evidence type="ECO:0000313" key="3">
    <source>
        <dbReference type="Proteomes" id="UP000789595"/>
    </source>
</evidence>
<keyword evidence="1" id="KW-0732">Signal</keyword>
<dbReference type="PANTHER" id="PTHR47200:SF2">
    <property type="entry name" value="THYLAKOID LUMENAL 15 KDA PROTEIN 1, CHLOROPLASTIC"/>
    <property type="match status" value="1"/>
</dbReference>
<dbReference type="InterPro" id="IPR044213">
    <property type="entry name" value="At2g44920-like"/>
</dbReference>